<name>A0A165LMJ2_EXIGL</name>
<protein>
    <submittedName>
        <fullName evidence="2">Uncharacterized protein</fullName>
    </submittedName>
</protein>
<feature type="compositionally biased region" description="Pro residues" evidence="1">
    <location>
        <begin position="97"/>
        <end position="108"/>
    </location>
</feature>
<sequence length="358" mass="39596">MSHLVDIDPSLRAAPLRFQDITRNDGSPVAGSSRRRDVSPVAGSSRRRDGSPMAGSSRRRPRSTRRGSASSVSRPDESSSQASVQSKRGSLASRLSSPPPPNVRPPLPAAVHEEEAQEAAWEFVIAETDDTALREFESRAHDGTLPTHEARVRFAMERCMAFNTGRERVLQQVGGMDMDAEMDILMTVETEVHHVPPSLAITDTLPVADRYAAWERGVREVLARPHGRAAILRGGLIARIAIEFGLTAENALQGPSDSAYDIPNDRVILAPGGRTLVDDYLGDSEIAILLGQVGFHNDSLWPDEATFRSNGWDGVWTDWHEAWFTETLAILRSPVCPTSRRDQWRSTMRQLRYRSRSA</sequence>
<dbReference type="AlphaFoldDB" id="A0A165LMJ2"/>
<evidence type="ECO:0000313" key="3">
    <source>
        <dbReference type="Proteomes" id="UP000077266"/>
    </source>
</evidence>
<dbReference type="Proteomes" id="UP000077266">
    <property type="component" value="Unassembled WGS sequence"/>
</dbReference>
<feature type="compositionally biased region" description="Polar residues" evidence="1">
    <location>
        <begin position="78"/>
        <end position="88"/>
    </location>
</feature>
<evidence type="ECO:0000313" key="2">
    <source>
        <dbReference type="EMBL" id="KZV98060.1"/>
    </source>
</evidence>
<organism evidence="2 3">
    <name type="scientific">Exidia glandulosa HHB12029</name>
    <dbReference type="NCBI Taxonomy" id="1314781"/>
    <lineage>
        <taxon>Eukaryota</taxon>
        <taxon>Fungi</taxon>
        <taxon>Dikarya</taxon>
        <taxon>Basidiomycota</taxon>
        <taxon>Agaricomycotina</taxon>
        <taxon>Agaricomycetes</taxon>
        <taxon>Auriculariales</taxon>
        <taxon>Exidiaceae</taxon>
        <taxon>Exidia</taxon>
    </lineage>
</organism>
<proteinExistence type="predicted"/>
<dbReference type="InParanoid" id="A0A165LMJ2"/>
<reference evidence="2 3" key="1">
    <citation type="journal article" date="2016" name="Mol. Biol. Evol.">
        <title>Comparative Genomics of Early-Diverging Mushroom-Forming Fungi Provides Insights into the Origins of Lignocellulose Decay Capabilities.</title>
        <authorList>
            <person name="Nagy L.G."/>
            <person name="Riley R."/>
            <person name="Tritt A."/>
            <person name="Adam C."/>
            <person name="Daum C."/>
            <person name="Floudas D."/>
            <person name="Sun H."/>
            <person name="Yadav J.S."/>
            <person name="Pangilinan J."/>
            <person name="Larsson K.H."/>
            <person name="Matsuura K."/>
            <person name="Barry K."/>
            <person name="Labutti K."/>
            <person name="Kuo R."/>
            <person name="Ohm R.A."/>
            <person name="Bhattacharya S.S."/>
            <person name="Shirouzu T."/>
            <person name="Yoshinaga Y."/>
            <person name="Martin F.M."/>
            <person name="Grigoriev I.V."/>
            <person name="Hibbett D.S."/>
        </authorList>
    </citation>
    <scope>NUCLEOTIDE SEQUENCE [LARGE SCALE GENOMIC DNA]</scope>
    <source>
        <strain evidence="2 3">HHB12029</strain>
    </source>
</reference>
<dbReference type="EMBL" id="KV425923">
    <property type="protein sequence ID" value="KZV98060.1"/>
    <property type="molecule type" value="Genomic_DNA"/>
</dbReference>
<accession>A0A165LMJ2</accession>
<feature type="region of interest" description="Disordered" evidence="1">
    <location>
        <begin position="1"/>
        <end position="115"/>
    </location>
</feature>
<keyword evidence="3" id="KW-1185">Reference proteome</keyword>
<dbReference type="OrthoDB" id="3270336at2759"/>
<gene>
    <name evidence="2" type="ORF">EXIGLDRAFT_763924</name>
</gene>
<evidence type="ECO:0000256" key="1">
    <source>
        <dbReference type="SAM" id="MobiDB-lite"/>
    </source>
</evidence>